<reference evidence="2 3" key="1">
    <citation type="submission" date="2019-04" db="EMBL/GenBank/DDBJ databases">
        <title>Pedobacter sp. AR-2-6 sp. nov., isolated from Arctic soil.</title>
        <authorList>
            <person name="Dahal R.H."/>
            <person name="Kim D.-U."/>
        </authorList>
    </citation>
    <scope>NUCLEOTIDE SEQUENCE [LARGE SCALE GENOMIC DNA]</scope>
    <source>
        <strain evidence="2 3">AR-2-6</strain>
    </source>
</reference>
<sequence length="309" mass="35020">MKKATLSFKLFCICLFCILTTANAQEKELQIITKTNGDKSVSFTAEKRSPGTYTIVMNFKDLNNVASLGNSIFRVKYLNDNFLTLNPIDKTKGIGYGYSYTYIRGELKPKYSALFLYALPYTKGKKVRAVESSFFNATYFGSTTPEDWKAYRFYTEKADTVTAIRKGMVVSVSDLYDEDNKDVTYTSKVNSVIIEHADGSLATYKGFKKGIFVKEGQTVFPETALGINSITNERYGISLMLTYLKSVDFEANKKSKDSKSLYGFITPYFCTEENLNGILTNQKYYTSVITPEIVQKEMSKKEIKNLEKK</sequence>
<evidence type="ECO:0000313" key="2">
    <source>
        <dbReference type="EMBL" id="TKB97484.1"/>
    </source>
</evidence>
<keyword evidence="1" id="KW-0732">Signal</keyword>
<proteinExistence type="predicted"/>
<name>A0A4U1BY42_9SPHI</name>
<evidence type="ECO:0000256" key="1">
    <source>
        <dbReference type="SAM" id="SignalP"/>
    </source>
</evidence>
<feature type="signal peptide" evidence="1">
    <location>
        <begin position="1"/>
        <end position="24"/>
    </location>
</feature>
<feature type="chain" id="PRO_5020387939" description="Peptidase M23 domain-containing protein" evidence="1">
    <location>
        <begin position="25"/>
        <end position="309"/>
    </location>
</feature>
<organism evidence="2 3">
    <name type="scientific">Pedobacter cryotolerans</name>
    <dbReference type="NCBI Taxonomy" id="2571270"/>
    <lineage>
        <taxon>Bacteria</taxon>
        <taxon>Pseudomonadati</taxon>
        <taxon>Bacteroidota</taxon>
        <taxon>Sphingobacteriia</taxon>
        <taxon>Sphingobacteriales</taxon>
        <taxon>Sphingobacteriaceae</taxon>
        <taxon>Pedobacter</taxon>
    </lineage>
</organism>
<dbReference type="InterPro" id="IPR011055">
    <property type="entry name" value="Dup_hybrid_motif"/>
</dbReference>
<protein>
    <recommendedName>
        <fullName evidence="4">Peptidase M23 domain-containing protein</fullName>
    </recommendedName>
</protein>
<dbReference type="RefSeq" id="WP_136878111.1">
    <property type="nucleotide sequence ID" value="NZ_SWBO01000011.1"/>
</dbReference>
<gene>
    <name evidence="2" type="ORF">FA045_16110</name>
</gene>
<dbReference type="Proteomes" id="UP000310477">
    <property type="component" value="Unassembled WGS sequence"/>
</dbReference>
<dbReference type="Gene3D" id="2.70.70.10">
    <property type="entry name" value="Glucose Permease (Domain IIA)"/>
    <property type="match status" value="1"/>
</dbReference>
<dbReference type="OrthoDB" id="1112802at2"/>
<evidence type="ECO:0000313" key="3">
    <source>
        <dbReference type="Proteomes" id="UP000310477"/>
    </source>
</evidence>
<accession>A0A4U1BY42</accession>
<keyword evidence="3" id="KW-1185">Reference proteome</keyword>
<evidence type="ECO:0008006" key="4">
    <source>
        <dbReference type="Google" id="ProtNLM"/>
    </source>
</evidence>
<dbReference type="EMBL" id="SWBO01000011">
    <property type="protein sequence ID" value="TKB97484.1"/>
    <property type="molecule type" value="Genomic_DNA"/>
</dbReference>
<dbReference type="AlphaFoldDB" id="A0A4U1BY42"/>
<comment type="caution">
    <text evidence="2">The sequence shown here is derived from an EMBL/GenBank/DDBJ whole genome shotgun (WGS) entry which is preliminary data.</text>
</comment>